<dbReference type="EMBL" id="SAUN01000001">
    <property type="protein sequence ID" value="RVX41251.1"/>
    <property type="molecule type" value="Genomic_DNA"/>
</dbReference>
<organism evidence="1 2">
    <name type="scientific">Nonomuraea polychroma</name>
    <dbReference type="NCBI Taxonomy" id="46176"/>
    <lineage>
        <taxon>Bacteria</taxon>
        <taxon>Bacillati</taxon>
        <taxon>Actinomycetota</taxon>
        <taxon>Actinomycetes</taxon>
        <taxon>Streptosporangiales</taxon>
        <taxon>Streptosporangiaceae</taxon>
        <taxon>Nonomuraea</taxon>
    </lineage>
</organism>
<proteinExistence type="predicted"/>
<gene>
    <name evidence="1" type="ORF">EDD27_3747</name>
</gene>
<dbReference type="AlphaFoldDB" id="A0A438M6C7"/>
<accession>A0A438M6C7</accession>
<sequence>MTLPGEILHQRHPEAPYTSWEGFLDASGWDD</sequence>
<keyword evidence="2" id="KW-1185">Reference proteome</keyword>
<protein>
    <submittedName>
        <fullName evidence="1">Uncharacterized protein</fullName>
    </submittedName>
</protein>
<reference evidence="1 2" key="1">
    <citation type="submission" date="2019-01" db="EMBL/GenBank/DDBJ databases">
        <title>Sequencing the genomes of 1000 actinobacteria strains.</title>
        <authorList>
            <person name="Klenk H.-P."/>
        </authorList>
    </citation>
    <scope>NUCLEOTIDE SEQUENCE [LARGE SCALE GENOMIC DNA]</scope>
    <source>
        <strain evidence="1 2">DSM 43925</strain>
    </source>
</reference>
<evidence type="ECO:0000313" key="1">
    <source>
        <dbReference type="EMBL" id="RVX41251.1"/>
    </source>
</evidence>
<evidence type="ECO:0000313" key="2">
    <source>
        <dbReference type="Proteomes" id="UP000284824"/>
    </source>
</evidence>
<comment type="caution">
    <text evidence="1">The sequence shown here is derived from an EMBL/GenBank/DDBJ whole genome shotgun (WGS) entry which is preliminary data.</text>
</comment>
<name>A0A438M6C7_9ACTN</name>
<dbReference type="Proteomes" id="UP000284824">
    <property type="component" value="Unassembled WGS sequence"/>
</dbReference>